<dbReference type="EMBL" id="CP104013">
    <property type="protein sequence ID" value="UYP44556.1"/>
    <property type="molecule type" value="Genomic_DNA"/>
</dbReference>
<dbReference type="InterPro" id="IPR037518">
    <property type="entry name" value="MPN"/>
</dbReference>
<evidence type="ECO:0000256" key="2">
    <source>
        <dbReference type="ARBA" id="ARBA00022723"/>
    </source>
</evidence>
<dbReference type="SUPFAM" id="SSF102712">
    <property type="entry name" value="JAB1/MPN domain"/>
    <property type="match status" value="1"/>
</dbReference>
<protein>
    <recommendedName>
        <fullName evidence="6">MPN domain-containing protein</fullName>
    </recommendedName>
</protein>
<gene>
    <name evidence="7" type="ORF">NEF87_000841</name>
</gene>
<keyword evidence="4" id="KW-0862">Zinc</keyword>
<evidence type="ECO:0000313" key="7">
    <source>
        <dbReference type="EMBL" id="UYP44556.1"/>
    </source>
</evidence>
<dbReference type="Gene3D" id="3.40.140.10">
    <property type="entry name" value="Cytidine Deaminase, domain 2"/>
    <property type="match status" value="1"/>
</dbReference>
<organism evidence="7 8">
    <name type="scientific">Candidatus Lokiarchaeum ossiferum</name>
    <dbReference type="NCBI Taxonomy" id="2951803"/>
    <lineage>
        <taxon>Archaea</taxon>
        <taxon>Promethearchaeati</taxon>
        <taxon>Promethearchaeota</taxon>
        <taxon>Promethearchaeia</taxon>
        <taxon>Promethearchaeales</taxon>
        <taxon>Promethearchaeaceae</taxon>
        <taxon>Candidatus Lokiarchaeum</taxon>
    </lineage>
</organism>
<accession>A0ABY6HMB3</accession>
<proteinExistence type="predicted"/>
<feature type="domain" description="MPN" evidence="6">
    <location>
        <begin position="30"/>
        <end position="165"/>
    </location>
</feature>
<evidence type="ECO:0000256" key="4">
    <source>
        <dbReference type="ARBA" id="ARBA00022833"/>
    </source>
</evidence>
<dbReference type="Proteomes" id="UP001208689">
    <property type="component" value="Chromosome"/>
</dbReference>
<dbReference type="InterPro" id="IPR028090">
    <property type="entry name" value="JAB_dom_prok"/>
</dbReference>
<sequence length="477" mass="54966">MSEREIMGEEEWDRQKNLEKKIITRKDGPKKIIAPWILDFIKNHALSSPKEIYGWLIGRENPEGDLIVLTAVACQRYQLQTYIGAAPDPREVQELSSSLPHGVGMIGIYHSHPADIFHSSVDDRTLQNLARYYPKMISAVTNSNSSEDDEQNKTRWFQLSSEEKSTNEIEMTEEISPIEHFNSINTYCHLSIDLMIPISGMINQVLLKHLMGNFEHIWSHGQFSFLVESTKKRKRYVDHQSKRGIPPLETSKELFENEVIKLKSSHSLGNLPQNTLKRMFKKKSSIFIDLSCSNTNISKKMSSNKEIQLQGDIYFSFHQILNSQKAEIQEDMIAKIKAEVMDLMIQSVSRCIFEGKTPRNLEIIAPAPIQLPYPGLSMMLNVMNRHIPSFIDKINAFKNTLDGLSPLAAEYFPNHDQIFQQDDNIMQSMFKRAKYLIFSGKAIESCEILYVLQDIYNIRGNFEKRDEVSQIIQMIQQ</sequence>
<reference evidence="7" key="1">
    <citation type="submission" date="2022-09" db="EMBL/GenBank/DDBJ databases">
        <title>Actin cytoskeleton and complex cell architecture in an #Asgard archaeon.</title>
        <authorList>
            <person name="Ponce Toledo R.I."/>
            <person name="Schleper C."/>
            <person name="Rodrigues Oliveira T."/>
            <person name="Wollweber F."/>
            <person name="Xu J."/>
            <person name="Rittmann S."/>
            <person name="Klingl A."/>
            <person name="Pilhofer M."/>
        </authorList>
    </citation>
    <scope>NUCLEOTIDE SEQUENCE</scope>
    <source>
        <strain evidence="7">B-35</strain>
    </source>
</reference>
<evidence type="ECO:0000313" key="8">
    <source>
        <dbReference type="Proteomes" id="UP001208689"/>
    </source>
</evidence>
<keyword evidence="8" id="KW-1185">Reference proteome</keyword>
<evidence type="ECO:0000256" key="3">
    <source>
        <dbReference type="ARBA" id="ARBA00022801"/>
    </source>
</evidence>
<dbReference type="Pfam" id="PF14464">
    <property type="entry name" value="Prok-JAB"/>
    <property type="match status" value="1"/>
</dbReference>
<keyword evidence="5" id="KW-0482">Metalloprotease</keyword>
<evidence type="ECO:0000256" key="1">
    <source>
        <dbReference type="ARBA" id="ARBA00022670"/>
    </source>
</evidence>
<keyword evidence="1" id="KW-0645">Protease</keyword>
<keyword evidence="3" id="KW-0378">Hydrolase</keyword>
<name>A0ABY6HMB3_9ARCH</name>
<dbReference type="PROSITE" id="PS50249">
    <property type="entry name" value="MPN"/>
    <property type="match status" value="1"/>
</dbReference>
<evidence type="ECO:0000256" key="5">
    <source>
        <dbReference type="ARBA" id="ARBA00023049"/>
    </source>
</evidence>
<evidence type="ECO:0000259" key="6">
    <source>
        <dbReference type="PROSITE" id="PS50249"/>
    </source>
</evidence>
<keyword evidence="2" id="KW-0479">Metal-binding</keyword>